<comment type="caution">
    <text evidence="2">The sequence shown here is derived from an EMBL/GenBank/DDBJ whole genome shotgun (WGS) entry which is preliminary data.</text>
</comment>
<keyword evidence="3" id="KW-1185">Reference proteome</keyword>
<feature type="compositionally biased region" description="Low complexity" evidence="1">
    <location>
        <begin position="33"/>
        <end position="48"/>
    </location>
</feature>
<proteinExistence type="predicted"/>
<feature type="region of interest" description="Disordered" evidence="1">
    <location>
        <begin position="93"/>
        <end position="159"/>
    </location>
</feature>
<sequence>MISSDSLSPSRNRSAGPSTISFLTESRSRFRWGPSASTPPARSRPGRPCTECRRAPRRGPGQRQLGGLTARGGEPGPPVAAPVCGCWRPAPGRNGGTPARKAVQPVGSQHCSSTRASPSVSWRCAAAEAPREGEEEEEEETRAAPAPPSSNIAVGVASA</sequence>
<feature type="compositionally biased region" description="Low complexity" evidence="1">
    <location>
        <begin position="1"/>
        <end position="14"/>
    </location>
</feature>
<gene>
    <name evidence="2" type="ORF">PCOR1329_LOCUS82644</name>
</gene>
<organism evidence="2 3">
    <name type="scientific">Prorocentrum cordatum</name>
    <dbReference type="NCBI Taxonomy" id="2364126"/>
    <lineage>
        <taxon>Eukaryota</taxon>
        <taxon>Sar</taxon>
        <taxon>Alveolata</taxon>
        <taxon>Dinophyceae</taxon>
        <taxon>Prorocentrales</taxon>
        <taxon>Prorocentraceae</taxon>
        <taxon>Prorocentrum</taxon>
    </lineage>
</organism>
<feature type="compositionally biased region" description="Polar residues" evidence="1">
    <location>
        <begin position="15"/>
        <end position="25"/>
    </location>
</feature>
<evidence type="ECO:0000313" key="3">
    <source>
        <dbReference type="Proteomes" id="UP001189429"/>
    </source>
</evidence>
<evidence type="ECO:0000313" key="2">
    <source>
        <dbReference type="EMBL" id="CAK0907716.1"/>
    </source>
</evidence>
<accession>A0ABN9Y6V3</accession>
<feature type="region of interest" description="Disordered" evidence="1">
    <location>
        <begin position="1"/>
        <end position="78"/>
    </location>
</feature>
<evidence type="ECO:0000256" key="1">
    <source>
        <dbReference type="SAM" id="MobiDB-lite"/>
    </source>
</evidence>
<dbReference type="EMBL" id="CAUYUJ010021908">
    <property type="protein sequence ID" value="CAK0907716.1"/>
    <property type="molecule type" value="Genomic_DNA"/>
</dbReference>
<name>A0ABN9Y6V3_9DINO</name>
<reference evidence="2" key="1">
    <citation type="submission" date="2023-10" db="EMBL/GenBank/DDBJ databases">
        <authorList>
            <person name="Chen Y."/>
            <person name="Shah S."/>
            <person name="Dougan E. K."/>
            <person name="Thang M."/>
            <person name="Chan C."/>
        </authorList>
    </citation>
    <scope>NUCLEOTIDE SEQUENCE [LARGE SCALE GENOMIC DNA]</scope>
</reference>
<feature type="compositionally biased region" description="Polar residues" evidence="1">
    <location>
        <begin position="106"/>
        <end position="120"/>
    </location>
</feature>
<feature type="compositionally biased region" description="Low complexity" evidence="1">
    <location>
        <begin position="58"/>
        <end position="68"/>
    </location>
</feature>
<dbReference type="Proteomes" id="UP001189429">
    <property type="component" value="Unassembled WGS sequence"/>
</dbReference>
<protein>
    <submittedName>
        <fullName evidence="2">Uncharacterized protein</fullName>
    </submittedName>
</protein>